<evidence type="ECO:0000313" key="3">
    <source>
        <dbReference type="EMBL" id="MFC4160244.1"/>
    </source>
</evidence>
<proteinExistence type="predicted"/>
<feature type="modified residue" description="4-aspartylphosphate" evidence="1">
    <location>
        <position position="94"/>
    </location>
</feature>
<dbReference type="SMART" id="SM00448">
    <property type="entry name" value="REC"/>
    <property type="match status" value="1"/>
</dbReference>
<keyword evidence="4" id="KW-1185">Reference proteome</keyword>
<dbReference type="SUPFAM" id="SSF48452">
    <property type="entry name" value="TPR-like"/>
    <property type="match status" value="2"/>
</dbReference>
<gene>
    <name evidence="3" type="ORF">ACFOW7_12930</name>
</gene>
<dbReference type="InterPro" id="IPR001789">
    <property type="entry name" value="Sig_transdc_resp-reg_receiver"/>
</dbReference>
<dbReference type="PANTHER" id="PTHR43228">
    <property type="entry name" value="TWO-COMPONENT RESPONSE REGULATOR"/>
    <property type="match status" value="1"/>
</dbReference>
<dbReference type="PANTHER" id="PTHR43228:SF1">
    <property type="entry name" value="TWO-COMPONENT RESPONSE REGULATOR ARR22"/>
    <property type="match status" value="1"/>
</dbReference>
<comment type="caution">
    <text evidence="3">The sequence shown here is derived from an EMBL/GenBank/DDBJ whole genome shotgun (WGS) entry which is preliminary data.</text>
</comment>
<evidence type="ECO:0000259" key="2">
    <source>
        <dbReference type="PROSITE" id="PS50110"/>
    </source>
</evidence>
<dbReference type="Gene3D" id="1.25.40.10">
    <property type="entry name" value="Tetratricopeptide repeat domain"/>
    <property type="match status" value="2"/>
</dbReference>
<keyword evidence="1" id="KW-0597">Phosphoprotein</keyword>
<accession>A0ABV8MSE3</accession>
<dbReference type="PROSITE" id="PS50110">
    <property type="entry name" value="RESPONSE_REGULATORY"/>
    <property type="match status" value="1"/>
</dbReference>
<dbReference type="SUPFAM" id="SSF52172">
    <property type="entry name" value="CheY-like"/>
    <property type="match status" value="1"/>
</dbReference>
<dbReference type="InterPro" id="IPR052048">
    <property type="entry name" value="ST_Response_Regulator"/>
</dbReference>
<protein>
    <submittedName>
        <fullName evidence="3">Response regulator</fullName>
    </submittedName>
</protein>
<dbReference type="InterPro" id="IPR011990">
    <property type="entry name" value="TPR-like_helical_dom_sf"/>
</dbReference>
<dbReference type="Pfam" id="PF13432">
    <property type="entry name" value="TPR_16"/>
    <property type="match status" value="1"/>
</dbReference>
<evidence type="ECO:0000256" key="1">
    <source>
        <dbReference type="PROSITE-ProRule" id="PRU00169"/>
    </source>
</evidence>
<dbReference type="Gene3D" id="3.40.50.2300">
    <property type="match status" value="1"/>
</dbReference>
<sequence length="576" mass="64896">MAELAGNSALFAARASRAVGEDNPDGMSRTFLGPMVEVDYSKKRFLIIDALQEMRAAMNNTLSSFGVTKIEYAHRATEAVGMIKRSNYDIILCDFDLGRGYDGLHLLEEIRLHNLVKPSAIFMIVTGERRSRMVISAAEMAPDDYLLKPFTGEELKQRLDRIYRKKSSFEVLDAAMLNQDYFKALAECNDRIEQKDPFVVDFLRMKGRIALMIGDYALARQTFEAVLAARDIPWARMGLAKALFHLKEYPESKRIFESLLAENDRIMEAYDWLAKIHQAEHHYQDAQGVLSRAVELSPAIVQRQKKLGEVAMKNGDFDTAKQAFMQTIQIAKYSFWRDAGDYMSLSKALLGSGEVMEAAKTAAEVRREFRADQKAEMLANLMECQIAIKQGNNERAQQLLGKAKQSFQSAGASFPDQYVLELAEACFRVGDEAEGGELVQKVLKNHHEDPAVLERVAAVYDNVGLSDLGQQLIEDNARAIVEVNNQAVRKAQAGDLEGAVELFIHAVDEMPSNVQVMLNAVNALLAYVTRKGWHDEYMHLANHYLERVRALEPASMKYLKLRDAYALTKRRFRTAG</sequence>
<dbReference type="Proteomes" id="UP001595791">
    <property type="component" value="Unassembled WGS sequence"/>
</dbReference>
<dbReference type="RefSeq" id="WP_378164870.1">
    <property type="nucleotide sequence ID" value="NZ_JBHSBU010000001.1"/>
</dbReference>
<organism evidence="3 4">
    <name type="scientific">Chitinimonas lacunae</name>
    <dbReference type="NCBI Taxonomy" id="1963018"/>
    <lineage>
        <taxon>Bacteria</taxon>
        <taxon>Pseudomonadati</taxon>
        <taxon>Pseudomonadota</taxon>
        <taxon>Betaproteobacteria</taxon>
        <taxon>Neisseriales</taxon>
        <taxon>Chitinibacteraceae</taxon>
        <taxon>Chitinimonas</taxon>
    </lineage>
</organism>
<evidence type="ECO:0000313" key="4">
    <source>
        <dbReference type="Proteomes" id="UP001595791"/>
    </source>
</evidence>
<dbReference type="CDD" id="cd17589">
    <property type="entry name" value="REC_TPR"/>
    <property type="match status" value="1"/>
</dbReference>
<feature type="domain" description="Response regulatory" evidence="2">
    <location>
        <begin position="44"/>
        <end position="163"/>
    </location>
</feature>
<reference evidence="4" key="1">
    <citation type="journal article" date="2019" name="Int. J. Syst. Evol. Microbiol.">
        <title>The Global Catalogue of Microorganisms (GCM) 10K type strain sequencing project: providing services to taxonomists for standard genome sequencing and annotation.</title>
        <authorList>
            <consortium name="The Broad Institute Genomics Platform"/>
            <consortium name="The Broad Institute Genome Sequencing Center for Infectious Disease"/>
            <person name="Wu L."/>
            <person name="Ma J."/>
        </authorList>
    </citation>
    <scope>NUCLEOTIDE SEQUENCE [LARGE SCALE GENOMIC DNA]</scope>
    <source>
        <strain evidence="4">LMG 29894</strain>
    </source>
</reference>
<dbReference type="Pfam" id="PF00072">
    <property type="entry name" value="Response_reg"/>
    <property type="match status" value="1"/>
</dbReference>
<dbReference type="EMBL" id="JBHSBU010000001">
    <property type="protein sequence ID" value="MFC4160244.1"/>
    <property type="molecule type" value="Genomic_DNA"/>
</dbReference>
<name>A0ABV8MSE3_9NEIS</name>
<dbReference type="InterPro" id="IPR011006">
    <property type="entry name" value="CheY-like_superfamily"/>
</dbReference>